<dbReference type="GO" id="GO:0009249">
    <property type="term" value="P:protein lipoylation"/>
    <property type="evidence" value="ECO:0007669"/>
    <property type="project" value="InterPro"/>
</dbReference>
<evidence type="ECO:0000313" key="12">
    <source>
        <dbReference type="Proteomes" id="UP000216033"/>
    </source>
</evidence>
<evidence type="ECO:0000256" key="8">
    <source>
        <dbReference type="PIRSR" id="PIRSR016262-2"/>
    </source>
</evidence>
<dbReference type="RefSeq" id="WP_095350830.1">
    <property type="nucleotide sequence ID" value="NZ_NDFO01000001.1"/>
</dbReference>
<dbReference type="STRING" id="1231343.Absy_014_104"/>
<dbReference type="AlphaFoldDB" id="A0A270BU22"/>
<reference evidence="11 12" key="1">
    <citation type="submission" date="2017-04" db="EMBL/GenBank/DDBJ databases">
        <title>Kefir bacterial isolates.</title>
        <authorList>
            <person name="Kim Y."/>
            <person name="Blasche S."/>
            <person name="Patil K.R."/>
        </authorList>
    </citation>
    <scope>NUCLEOTIDE SEQUENCE [LARGE SCALE GENOMIC DNA]</scope>
    <source>
        <strain evidence="11 12">KR-2</strain>
    </source>
</reference>
<name>A0A270BU22_9PROT</name>
<dbReference type="InterPro" id="IPR004143">
    <property type="entry name" value="BPL_LPL_catalytic"/>
</dbReference>
<comment type="pathway">
    <text evidence="1 5 6">Protein modification; protein lipoylation via endogenous pathway; protein N(6)-(lipoyl)lysine from octanoyl-[acyl-carrier-protein]: step 1/2.</text>
</comment>
<dbReference type="Pfam" id="PF21948">
    <property type="entry name" value="LplA-B_cat"/>
    <property type="match status" value="1"/>
</dbReference>
<feature type="binding site" evidence="5 8">
    <location>
        <begin position="73"/>
        <end position="80"/>
    </location>
    <ligand>
        <name>substrate</name>
    </ligand>
</feature>
<feature type="site" description="Lowers pKa of active site Cys" evidence="5 9">
    <location>
        <position position="148"/>
    </location>
</feature>
<dbReference type="SUPFAM" id="SSF55681">
    <property type="entry name" value="Class II aaRS and biotin synthetases"/>
    <property type="match status" value="1"/>
</dbReference>
<comment type="similarity">
    <text evidence="5 6">Belongs to the LipB family.</text>
</comment>
<dbReference type="PANTHER" id="PTHR10993">
    <property type="entry name" value="OCTANOYLTRANSFERASE"/>
    <property type="match status" value="1"/>
</dbReference>
<evidence type="ECO:0000256" key="2">
    <source>
        <dbReference type="ARBA" id="ARBA00022679"/>
    </source>
</evidence>
<evidence type="ECO:0000256" key="5">
    <source>
        <dbReference type="HAMAP-Rule" id="MF_00013"/>
    </source>
</evidence>
<dbReference type="PROSITE" id="PS01313">
    <property type="entry name" value="LIPB"/>
    <property type="match status" value="1"/>
</dbReference>
<comment type="function">
    <text evidence="4 5 6">Catalyzes the transfer of endogenously produced octanoic acid from octanoyl-acyl-carrier-protein onto the lipoyl domains of lipoate-dependent enzymes. Lipoyl-ACP can also act as a substrate although octanoyl-ACP is likely to be the physiological substrate.</text>
</comment>
<dbReference type="InterPro" id="IPR020605">
    <property type="entry name" value="Octanoyltransferase_CS"/>
</dbReference>
<evidence type="ECO:0000256" key="9">
    <source>
        <dbReference type="PIRSR" id="PIRSR016262-3"/>
    </source>
</evidence>
<comment type="catalytic activity">
    <reaction evidence="5 6">
        <text>octanoyl-[ACP] + L-lysyl-[protein] = N(6)-octanoyl-L-lysyl-[protein] + holo-[ACP] + H(+)</text>
        <dbReference type="Rhea" id="RHEA:17665"/>
        <dbReference type="Rhea" id="RHEA-COMP:9636"/>
        <dbReference type="Rhea" id="RHEA-COMP:9685"/>
        <dbReference type="Rhea" id="RHEA-COMP:9752"/>
        <dbReference type="Rhea" id="RHEA-COMP:9928"/>
        <dbReference type="ChEBI" id="CHEBI:15378"/>
        <dbReference type="ChEBI" id="CHEBI:29969"/>
        <dbReference type="ChEBI" id="CHEBI:64479"/>
        <dbReference type="ChEBI" id="CHEBI:78463"/>
        <dbReference type="ChEBI" id="CHEBI:78809"/>
        <dbReference type="EC" id="2.3.1.181"/>
    </reaction>
</comment>
<protein>
    <recommendedName>
        <fullName evidence="5 6">Octanoyltransferase</fullName>
        <ecNumber evidence="5 6">2.3.1.181</ecNumber>
    </recommendedName>
    <alternativeName>
        <fullName evidence="5">Lipoate-protein ligase B</fullName>
    </alternativeName>
    <alternativeName>
        <fullName evidence="5">Lipoyl/octanoyl transferase</fullName>
    </alternativeName>
    <alternativeName>
        <fullName evidence="5">Octanoyl-[acyl-carrier-protein]-protein N-octanoyltransferase</fullName>
    </alternativeName>
</protein>
<keyword evidence="12" id="KW-1185">Reference proteome</keyword>
<keyword evidence="2 5" id="KW-0808">Transferase</keyword>
<evidence type="ECO:0000256" key="4">
    <source>
        <dbReference type="ARBA" id="ARBA00024732"/>
    </source>
</evidence>
<feature type="domain" description="BPL/LPL catalytic" evidence="10">
    <location>
        <begin position="34"/>
        <end position="220"/>
    </location>
</feature>
<keyword evidence="11" id="KW-0436">Ligase</keyword>
<keyword evidence="3 5" id="KW-0012">Acyltransferase</keyword>
<dbReference type="Proteomes" id="UP000216033">
    <property type="component" value="Unassembled WGS sequence"/>
</dbReference>
<dbReference type="Gene3D" id="3.30.930.10">
    <property type="entry name" value="Bira Bifunctional Protein, Domain 2"/>
    <property type="match status" value="1"/>
</dbReference>
<gene>
    <name evidence="5" type="primary">lipB</name>
    <name evidence="11" type="ORF">B9K05_03415</name>
</gene>
<accession>A0A270BU22</accession>
<dbReference type="PIRSF" id="PIRSF016262">
    <property type="entry name" value="LPLase"/>
    <property type="match status" value="1"/>
</dbReference>
<dbReference type="PANTHER" id="PTHR10993:SF7">
    <property type="entry name" value="LIPOYLTRANSFERASE 2, MITOCHONDRIAL-RELATED"/>
    <property type="match status" value="1"/>
</dbReference>
<dbReference type="GO" id="GO:0016874">
    <property type="term" value="F:ligase activity"/>
    <property type="evidence" value="ECO:0007669"/>
    <property type="project" value="UniProtKB-KW"/>
</dbReference>
<dbReference type="OrthoDB" id="9787061at2"/>
<dbReference type="EC" id="2.3.1.181" evidence="5 6"/>
<dbReference type="InterPro" id="IPR000544">
    <property type="entry name" value="Octanoyltransferase"/>
</dbReference>
<feature type="active site" description="Acyl-thioester intermediate" evidence="5 7">
    <location>
        <position position="182"/>
    </location>
</feature>
<comment type="subcellular location">
    <subcellularLocation>
        <location evidence="5">Cytoplasm</location>
    </subcellularLocation>
</comment>
<dbReference type="InterPro" id="IPR045864">
    <property type="entry name" value="aa-tRNA-synth_II/BPL/LPL"/>
</dbReference>
<comment type="caution">
    <text evidence="11">The sequence shown here is derived from an EMBL/GenBank/DDBJ whole genome shotgun (WGS) entry which is preliminary data.</text>
</comment>
<dbReference type="EMBL" id="NDFP01000002">
    <property type="protein sequence ID" value="PAL28344.1"/>
    <property type="molecule type" value="Genomic_DNA"/>
</dbReference>
<organism evidence="11 12">
    <name type="scientific">Acetobacter syzygii</name>
    <dbReference type="NCBI Taxonomy" id="146476"/>
    <lineage>
        <taxon>Bacteria</taxon>
        <taxon>Pseudomonadati</taxon>
        <taxon>Pseudomonadota</taxon>
        <taxon>Alphaproteobacteria</taxon>
        <taxon>Acetobacterales</taxon>
        <taxon>Acetobacteraceae</taxon>
        <taxon>Acetobacter</taxon>
    </lineage>
</organism>
<dbReference type="CDD" id="cd16444">
    <property type="entry name" value="LipB"/>
    <property type="match status" value="1"/>
</dbReference>
<dbReference type="NCBIfam" id="TIGR00214">
    <property type="entry name" value="lipB"/>
    <property type="match status" value="1"/>
</dbReference>
<dbReference type="UniPathway" id="UPA00538">
    <property type="reaction ID" value="UER00592"/>
</dbReference>
<dbReference type="NCBIfam" id="NF010921">
    <property type="entry name" value="PRK14341.1"/>
    <property type="match status" value="1"/>
</dbReference>
<evidence type="ECO:0000256" key="1">
    <source>
        <dbReference type="ARBA" id="ARBA00004821"/>
    </source>
</evidence>
<dbReference type="PROSITE" id="PS51733">
    <property type="entry name" value="BPL_LPL_CATALYTIC"/>
    <property type="match status" value="1"/>
</dbReference>
<evidence type="ECO:0000313" key="11">
    <source>
        <dbReference type="EMBL" id="PAL28344.1"/>
    </source>
</evidence>
<sequence length="236" mass="26132">MTKEQILWEISKKLVPYPLALNRMEQIAKDIRAGTAAERVWLLEHPPLYTSGTSARVEDLFNPAGYPTYHAGRGGQWTYHGPGQRTAYVMLDLQRPHGNTPARDLRAYVQALEAWIITALAKFGLRGEVREGRVGVWVNNPHTNAEEKIAAIGVRVSRWVSWHGVAINLAPAMPDFDGIVPCGIREYGVASFEKLGLSTTMAELDLALMDAWQTVFGSTPSPINPVELTLNPVEFA</sequence>
<feature type="binding site" evidence="5 8">
    <location>
        <begin position="151"/>
        <end position="153"/>
    </location>
    <ligand>
        <name>substrate</name>
    </ligand>
</feature>
<feature type="binding site" evidence="5 8">
    <location>
        <begin position="164"/>
        <end position="166"/>
    </location>
    <ligand>
        <name>substrate</name>
    </ligand>
</feature>
<comment type="miscellaneous">
    <text evidence="5">In the reaction, the free carboxyl group of octanoic acid is attached via an amide linkage to the epsilon-amino group of a specific lysine residue of lipoyl domains of lipoate-dependent enzymes.</text>
</comment>
<evidence type="ECO:0000256" key="6">
    <source>
        <dbReference type="PIRNR" id="PIRNR016262"/>
    </source>
</evidence>
<evidence type="ECO:0000256" key="3">
    <source>
        <dbReference type="ARBA" id="ARBA00023315"/>
    </source>
</evidence>
<evidence type="ECO:0000259" key="10">
    <source>
        <dbReference type="PROSITE" id="PS51733"/>
    </source>
</evidence>
<dbReference type="GO" id="GO:0005737">
    <property type="term" value="C:cytoplasm"/>
    <property type="evidence" value="ECO:0007669"/>
    <property type="project" value="UniProtKB-SubCell"/>
</dbReference>
<dbReference type="GO" id="GO:0033819">
    <property type="term" value="F:lipoyl(octanoyl) transferase activity"/>
    <property type="evidence" value="ECO:0007669"/>
    <property type="project" value="UniProtKB-EC"/>
</dbReference>
<dbReference type="HAMAP" id="MF_00013">
    <property type="entry name" value="LipB"/>
    <property type="match status" value="1"/>
</dbReference>
<evidence type="ECO:0000256" key="7">
    <source>
        <dbReference type="PIRSR" id="PIRSR016262-1"/>
    </source>
</evidence>
<proteinExistence type="inferred from homology"/>
<keyword evidence="5" id="KW-0963">Cytoplasm</keyword>